<gene>
    <name evidence="4" type="ORF">HCB49_02920</name>
</gene>
<keyword evidence="2" id="KW-0812">Transmembrane</keyword>
<evidence type="ECO:0000313" key="5">
    <source>
        <dbReference type="Proteomes" id="UP000559864"/>
    </source>
</evidence>
<dbReference type="InterPro" id="IPR044927">
    <property type="entry name" value="Endonuclea_NS_2"/>
</dbReference>
<organism evidence="4 5">
    <name type="scientific">Listeria cossartiae subsp. cayugensis</name>
    <dbReference type="NCBI Taxonomy" id="2713505"/>
    <lineage>
        <taxon>Bacteria</taxon>
        <taxon>Bacillati</taxon>
        <taxon>Bacillota</taxon>
        <taxon>Bacilli</taxon>
        <taxon>Bacillales</taxon>
        <taxon>Listeriaceae</taxon>
        <taxon>Listeria</taxon>
        <taxon>Listeria cossartiae</taxon>
    </lineage>
</organism>
<feature type="domain" description="Type VII secretion system protein EssD-like" evidence="3">
    <location>
        <begin position="388"/>
        <end position="501"/>
    </location>
</feature>
<dbReference type="AlphaFoldDB" id="A0A7X0ZAQ2"/>
<dbReference type="Proteomes" id="UP000559864">
    <property type="component" value="Unassembled WGS sequence"/>
</dbReference>
<dbReference type="RefSeq" id="WP_185604063.1">
    <property type="nucleotide sequence ID" value="NZ_JAARZC010000001.1"/>
</dbReference>
<name>A0A7X0ZAQ2_9LIST</name>
<sequence>MKRDLKINFGILEQIRDELYQFMRALENMKASVNNIDNLLANASGKSIEAISEDKQGVITAIDTYKEQVNDVYVLISDYIGDMTAYIRPINQYGLMRVDRDDIWWNISQIEGANAVNVTKPSRYGYTAIAGYETDANNDLVAEQIEADIAYLKTRISGEISALWQIHDQQIAPFEDTDDHFKSRSETLYDRYTSWEERNKDIMLGIESGIYNFFAGAITGLIGIVEGIITLGGGFINYIRCGIIYLATAPFGTTPEDVLTSLDETHSLFASVLKDPALIIEGMAQNISDTYEEKGIMYSVGAIVPEIVMEILVTKGLGKIAKLANFGDNLADMSKYADEIVDAADITKKTKLLESLIRIGKRFVKEPLDADGNLLSNVFYYTGEFGDHMGVTDDLGRLVEMHVDDLKLSNSPRPRHNPDTPGKLPGDQAGHIIADQFGGSAELDNLVSQLTNVNKSQYRKLEIEWANALKDGKSVTVNVKINYAADGVRPTSFKIDYKIDGHEYLETLSNI</sequence>
<proteinExistence type="predicted"/>
<evidence type="ECO:0000256" key="2">
    <source>
        <dbReference type="SAM" id="Phobius"/>
    </source>
</evidence>
<keyword evidence="2" id="KW-1133">Transmembrane helix</keyword>
<comment type="caution">
    <text evidence="4">The sequence shown here is derived from an EMBL/GenBank/DDBJ whole genome shotgun (WGS) entry which is preliminary data.</text>
</comment>
<evidence type="ECO:0000313" key="4">
    <source>
        <dbReference type="EMBL" id="MBC2248953.1"/>
    </source>
</evidence>
<keyword evidence="2" id="KW-0472">Membrane</keyword>
<dbReference type="Gene3D" id="3.40.570.10">
    <property type="entry name" value="Extracellular Endonuclease, subunit A"/>
    <property type="match status" value="1"/>
</dbReference>
<feature type="transmembrane region" description="Helical" evidence="2">
    <location>
        <begin position="210"/>
        <end position="236"/>
    </location>
</feature>
<dbReference type="InterPro" id="IPR044929">
    <property type="entry name" value="DNA/RNA_non-sp_Endonuclease_sf"/>
</dbReference>
<feature type="region of interest" description="Disordered" evidence="1">
    <location>
        <begin position="407"/>
        <end position="426"/>
    </location>
</feature>
<evidence type="ECO:0000259" key="3">
    <source>
        <dbReference type="Pfam" id="PF13930"/>
    </source>
</evidence>
<protein>
    <recommendedName>
        <fullName evidence="3">Type VII secretion system protein EssD-like domain-containing protein</fullName>
    </recommendedName>
</protein>
<evidence type="ECO:0000256" key="1">
    <source>
        <dbReference type="SAM" id="MobiDB-lite"/>
    </source>
</evidence>
<dbReference type="Pfam" id="PF13930">
    <property type="entry name" value="Endonuclea_NS_2"/>
    <property type="match status" value="1"/>
</dbReference>
<accession>A0A7X0ZAQ2</accession>
<reference evidence="4 5" key="1">
    <citation type="submission" date="2020-03" db="EMBL/GenBank/DDBJ databases">
        <title>Soil Listeria distribution.</title>
        <authorList>
            <person name="Liao J."/>
            <person name="Wiedmann M."/>
        </authorList>
    </citation>
    <scope>NUCLEOTIDE SEQUENCE [LARGE SCALE GENOMIC DNA]</scope>
    <source>
        <strain evidence="4 5">FSL L7-0123</strain>
    </source>
</reference>
<dbReference type="EMBL" id="JAARZC010000001">
    <property type="protein sequence ID" value="MBC2248953.1"/>
    <property type="molecule type" value="Genomic_DNA"/>
</dbReference>